<sequence>MISIKFQSGRKYRADEIFYHVGKVIWLPFCMAGIWFSHGGYERFGEQMTCSIREICGLPCPGCGITRAFYYLFRGNLLKSFQLNPTVIYGVWAYIHFMACYFYRSHVSGVIHEKEIRIPFYAYGAIGVLLIQWAVKIINIFCIALERV</sequence>
<dbReference type="AlphaFoldDB" id="A0A3A9AMS0"/>
<feature type="transmembrane region" description="Helical" evidence="1">
    <location>
        <begin position="21"/>
        <end position="38"/>
    </location>
</feature>
<evidence type="ECO:0000313" key="2">
    <source>
        <dbReference type="EMBL" id="RKI92687.1"/>
    </source>
</evidence>
<evidence type="ECO:0000313" key="3">
    <source>
        <dbReference type="Proteomes" id="UP000280696"/>
    </source>
</evidence>
<dbReference type="Pfam" id="PF10825">
    <property type="entry name" value="DUF2752"/>
    <property type="match status" value="1"/>
</dbReference>
<dbReference type="EMBL" id="RAYQ01000004">
    <property type="protein sequence ID" value="RKI92687.1"/>
    <property type="molecule type" value="Genomic_DNA"/>
</dbReference>
<keyword evidence="1" id="KW-1133">Transmembrane helix</keyword>
<dbReference type="RefSeq" id="WP_120467415.1">
    <property type="nucleotide sequence ID" value="NZ_CATAJS010000060.1"/>
</dbReference>
<evidence type="ECO:0000256" key="1">
    <source>
        <dbReference type="SAM" id="Phobius"/>
    </source>
</evidence>
<gene>
    <name evidence="2" type="ORF">D7V94_04950</name>
</gene>
<proteinExistence type="predicted"/>
<keyword evidence="3" id="KW-1185">Reference proteome</keyword>
<comment type="caution">
    <text evidence="2">The sequence shown here is derived from an EMBL/GenBank/DDBJ whole genome shotgun (WGS) entry which is preliminary data.</text>
</comment>
<keyword evidence="1" id="KW-0812">Transmembrane</keyword>
<feature type="transmembrane region" description="Helical" evidence="1">
    <location>
        <begin position="86"/>
        <end position="104"/>
    </location>
</feature>
<accession>A0A3A9AMS0</accession>
<feature type="transmembrane region" description="Helical" evidence="1">
    <location>
        <begin position="116"/>
        <end position="135"/>
    </location>
</feature>
<protein>
    <submittedName>
        <fullName evidence="2">DUF2752 domain-containing protein</fullName>
    </submittedName>
</protein>
<dbReference type="Proteomes" id="UP000280696">
    <property type="component" value="Unassembled WGS sequence"/>
</dbReference>
<dbReference type="InterPro" id="IPR021215">
    <property type="entry name" value="DUF2752"/>
</dbReference>
<organism evidence="2 3">
    <name type="scientific">Parablautia intestinalis</name>
    <dbReference type="NCBI Taxonomy" id="2320100"/>
    <lineage>
        <taxon>Bacteria</taxon>
        <taxon>Bacillati</taxon>
        <taxon>Bacillota</taxon>
        <taxon>Clostridia</taxon>
        <taxon>Lachnospirales</taxon>
        <taxon>Lachnospiraceae</taxon>
        <taxon>Parablautia</taxon>
    </lineage>
</organism>
<reference evidence="2 3" key="1">
    <citation type="submission" date="2018-09" db="EMBL/GenBank/DDBJ databases">
        <title>Murine metabolic-syndrome-specific gut microbial biobank.</title>
        <authorList>
            <person name="Liu C."/>
        </authorList>
    </citation>
    <scope>NUCLEOTIDE SEQUENCE [LARGE SCALE GENOMIC DNA]</scope>
    <source>
        <strain evidence="2 3">0.1xD8-82</strain>
    </source>
</reference>
<name>A0A3A9AMS0_9FIRM</name>
<keyword evidence="1" id="KW-0472">Membrane</keyword>
<dbReference type="OrthoDB" id="9815897at2"/>